<reference evidence="1 2" key="1">
    <citation type="journal article" date="2022" name="Genome Biol. Evol.">
        <title>The Spruce Budworm Genome: Reconstructing the Evolutionary History of Antifreeze Proteins.</title>
        <authorList>
            <person name="Beliveau C."/>
            <person name="Gagne P."/>
            <person name="Picq S."/>
            <person name="Vernygora O."/>
            <person name="Keeling C.I."/>
            <person name="Pinkney K."/>
            <person name="Doucet D."/>
            <person name="Wen F."/>
            <person name="Johnston J.S."/>
            <person name="Maaroufi H."/>
            <person name="Boyle B."/>
            <person name="Laroche J."/>
            <person name="Dewar K."/>
            <person name="Juretic N."/>
            <person name="Blackburn G."/>
            <person name="Nisole A."/>
            <person name="Brunet B."/>
            <person name="Brandao M."/>
            <person name="Lumley L."/>
            <person name="Duan J."/>
            <person name="Quan G."/>
            <person name="Lucarotti C.J."/>
            <person name="Roe A.D."/>
            <person name="Sperling F.A.H."/>
            <person name="Levesque R.C."/>
            <person name="Cusson M."/>
        </authorList>
    </citation>
    <scope>NUCLEOTIDE SEQUENCE [LARGE SCALE GENOMIC DNA]</scope>
    <source>
        <strain evidence="1">Glfc:IPQL:Cfum</strain>
    </source>
</reference>
<sequence>MNIVVKRSACKDDEVFVECAHCGPQYCEELGWPKPCTGSTGLCRPECVCFDGHVRNENGTCILKNECPDCGGDRNATSGCGDHCGRSCSDYNDTNKTCYSSCQYNRCDCKDGYVFHEKLSICVLPVDC</sequence>
<keyword evidence="2" id="KW-1185">Reference proteome</keyword>
<gene>
    <name evidence="1" type="ORF">MSG28_007984</name>
</gene>
<evidence type="ECO:0000313" key="2">
    <source>
        <dbReference type="Proteomes" id="UP001064048"/>
    </source>
</evidence>
<proteinExistence type="predicted"/>
<dbReference type="EMBL" id="CM046113">
    <property type="protein sequence ID" value="KAI8420771.1"/>
    <property type="molecule type" value="Genomic_DNA"/>
</dbReference>
<organism evidence="1 2">
    <name type="scientific">Choristoneura fumiferana</name>
    <name type="common">Spruce budworm moth</name>
    <name type="synonym">Archips fumiferana</name>
    <dbReference type="NCBI Taxonomy" id="7141"/>
    <lineage>
        <taxon>Eukaryota</taxon>
        <taxon>Metazoa</taxon>
        <taxon>Ecdysozoa</taxon>
        <taxon>Arthropoda</taxon>
        <taxon>Hexapoda</taxon>
        <taxon>Insecta</taxon>
        <taxon>Pterygota</taxon>
        <taxon>Neoptera</taxon>
        <taxon>Endopterygota</taxon>
        <taxon>Lepidoptera</taxon>
        <taxon>Glossata</taxon>
        <taxon>Ditrysia</taxon>
        <taxon>Tortricoidea</taxon>
        <taxon>Tortricidae</taxon>
        <taxon>Tortricinae</taxon>
        <taxon>Choristoneura</taxon>
    </lineage>
</organism>
<accession>A0ACC0J9G4</accession>
<evidence type="ECO:0000313" key="1">
    <source>
        <dbReference type="EMBL" id="KAI8420771.1"/>
    </source>
</evidence>
<protein>
    <submittedName>
        <fullName evidence="1">Uncharacterized protein</fullName>
    </submittedName>
</protein>
<comment type="caution">
    <text evidence="1">The sequence shown here is derived from an EMBL/GenBank/DDBJ whole genome shotgun (WGS) entry which is preliminary data.</text>
</comment>
<name>A0ACC0J9G4_CHOFU</name>
<dbReference type="Proteomes" id="UP001064048">
    <property type="component" value="Chromosome 13"/>
</dbReference>